<keyword evidence="2" id="KW-1185">Reference proteome</keyword>
<sequence length="201" mass="22429">MISKEKRSTVSREDLARATLVTITNNIGSIARMCALNEKIEKVHYFEKRLVAFMKVSGIKLALSCTHLLQRPLLVMSHVKVVMSSVVWGSLSGELTWPHVVVFVGNFLRVNPISMKLLAHAMDYWSKGTLKALFLEHEGTVLSTIHSPVEPKEFSPTTMTFTNTIKKLQHAFMNRGYPKVLVCSQIDRAQNSGPTTSTGTN</sequence>
<dbReference type="Gene3D" id="3.30.420.40">
    <property type="match status" value="2"/>
</dbReference>
<gene>
    <name evidence="1" type="ORF">TPAB3V08_LOCUS10176</name>
</gene>
<dbReference type="PANTHER" id="PTHR12280:SF30">
    <property type="entry name" value="FUMBLE"/>
    <property type="match status" value="1"/>
</dbReference>
<feature type="non-terminal residue" evidence="1">
    <location>
        <position position="201"/>
    </location>
</feature>
<reference evidence="1" key="1">
    <citation type="submission" date="2021-03" db="EMBL/GenBank/DDBJ databases">
        <authorList>
            <person name="Tran Van P."/>
        </authorList>
    </citation>
    <scope>NUCLEOTIDE SEQUENCE</scope>
</reference>
<protein>
    <submittedName>
        <fullName evidence="1">Uncharacterized protein</fullName>
    </submittedName>
</protein>
<organism evidence="1 2">
    <name type="scientific">Timema podura</name>
    <name type="common">Walking stick</name>
    <dbReference type="NCBI Taxonomy" id="61482"/>
    <lineage>
        <taxon>Eukaryota</taxon>
        <taxon>Metazoa</taxon>
        <taxon>Ecdysozoa</taxon>
        <taxon>Arthropoda</taxon>
        <taxon>Hexapoda</taxon>
        <taxon>Insecta</taxon>
        <taxon>Pterygota</taxon>
        <taxon>Neoptera</taxon>
        <taxon>Polyneoptera</taxon>
        <taxon>Phasmatodea</taxon>
        <taxon>Timematodea</taxon>
        <taxon>Timematoidea</taxon>
        <taxon>Timematidae</taxon>
        <taxon>Timema</taxon>
    </lineage>
</organism>
<evidence type="ECO:0000313" key="2">
    <source>
        <dbReference type="Proteomes" id="UP001153148"/>
    </source>
</evidence>
<accession>A0ABN7P7X9</accession>
<dbReference type="SUPFAM" id="SSF53067">
    <property type="entry name" value="Actin-like ATPase domain"/>
    <property type="match status" value="2"/>
</dbReference>
<name>A0ABN7P7X9_TIMPD</name>
<dbReference type="Pfam" id="PF03630">
    <property type="entry name" value="Fumble"/>
    <property type="match status" value="2"/>
</dbReference>
<dbReference type="EMBL" id="CAJPIN010025076">
    <property type="protein sequence ID" value="CAG2063229.1"/>
    <property type="molecule type" value="Genomic_DNA"/>
</dbReference>
<comment type="caution">
    <text evidence="1">The sequence shown here is derived from an EMBL/GenBank/DDBJ whole genome shotgun (WGS) entry which is preliminary data.</text>
</comment>
<dbReference type="Proteomes" id="UP001153148">
    <property type="component" value="Unassembled WGS sequence"/>
</dbReference>
<evidence type="ECO:0000313" key="1">
    <source>
        <dbReference type="EMBL" id="CAG2063229.1"/>
    </source>
</evidence>
<proteinExistence type="predicted"/>
<dbReference type="InterPro" id="IPR004567">
    <property type="entry name" value="Type_II_PanK"/>
</dbReference>
<dbReference type="PANTHER" id="PTHR12280">
    <property type="entry name" value="PANTOTHENATE KINASE"/>
    <property type="match status" value="1"/>
</dbReference>
<dbReference type="InterPro" id="IPR043129">
    <property type="entry name" value="ATPase_NBD"/>
</dbReference>